<accession>A0A8C0DF29</accession>
<evidence type="ECO:0000313" key="1">
    <source>
        <dbReference type="Ensembl" id="ENSBMSP00010019881.1"/>
    </source>
</evidence>
<organism evidence="1">
    <name type="scientific">Balaenoptera musculus</name>
    <name type="common">Blue whale</name>
    <dbReference type="NCBI Taxonomy" id="9771"/>
    <lineage>
        <taxon>Eukaryota</taxon>
        <taxon>Metazoa</taxon>
        <taxon>Chordata</taxon>
        <taxon>Craniata</taxon>
        <taxon>Vertebrata</taxon>
        <taxon>Euteleostomi</taxon>
        <taxon>Mammalia</taxon>
        <taxon>Eutheria</taxon>
        <taxon>Laurasiatheria</taxon>
        <taxon>Artiodactyla</taxon>
        <taxon>Whippomorpha</taxon>
        <taxon>Cetacea</taxon>
        <taxon>Mysticeti</taxon>
        <taxon>Balaenopteridae</taxon>
        <taxon>Balaenoptera</taxon>
    </lineage>
</organism>
<dbReference type="Ensembl" id="ENSBMST00010021963.1">
    <property type="protein sequence ID" value="ENSBMSP00010019881.1"/>
    <property type="gene ID" value="ENSBMSG00010014491.1"/>
</dbReference>
<sequence length="74" mass="8556">MDHSSLPFICSLFRSAVQNLWRINALSEIGMVQSIGRVSIRVRFFLKPLIQLTAHPVKLTFVIHKFTVFLFIII</sequence>
<reference evidence="1" key="1">
    <citation type="submission" date="2023-09" db="UniProtKB">
        <authorList>
            <consortium name="Ensembl"/>
        </authorList>
    </citation>
    <scope>IDENTIFICATION</scope>
</reference>
<protein>
    <submittedName>
        <fullName evidence="1">Uncharacterized protein</fullName>
    </submittedName>
</protein>
<name>A0A8C0DF29_BALMU</name>
<dbReference type="AlphaFoldDB" id="A0A8C0DF29"/>
<proteinExistence type="predicted"/>